<dbReference type="PANTHER" id="PTHR30305:SF1">
    <property type="entry name" value="HPR KINASE_PHOSPHORYLASE"/>
    <property type="match status" value="1"/>
</dbReference>
<keyword evidence="5 10" id="KW-0547">Nucleotide-binding</keyword>
<evidence type="ECO:0000259" key="11">
    <source>
        <dbReference type="Pfam" id="PF02603"/>
    </source>
</evidence>
<evidence type="ECO:0000259" key="12">
    <source>
        <dbReference type="Pfam" id="PF07475"/>
    </source>
</evidence>
<dbReference type="Pfam" id="PF02603">
    <property type="entry name" value="Hpr_kinase_N"/>
    <property type="match status" value="1"/>
</dbReference>
<feature type="binding site" evidence="10">
    <location>
        <begin position="162"/>
        <end position="169"/>
    </location>
    <ligand>
        <name>ATP</name>
        <dbReference type="ChEBI" id="CHEBI:30616"/>
    </ligand>
</feature>
<comment type="domain">
    <text evidence="10">The Walker A ATP-binding motif also binds Pi and PPi.</text>
</comment>
<keyword evidence="3 10" id="KW-0723">Serine/threonine-protein kinase</keyword>
<feature type="region of interest" description="Important for the catalytic mechanism of dephosphorylation" evidence="10">
    <location>
        <begin position="275"/>
        <end position="280"/>
    </location>
</feature>
<dbReference type="GO" id="GO:0000155">
    <property type="term" value="F:phosphorelay sensor kinase activity"/>
    <property type="evidence" value="ECO:0007669"/>
    <property type="project" value="InterPro"/>
</dbReference>
<evidence type="ECO:0000256" key="8">
    <source>
        <dbReference type="ARBA" id="ARBA00023268"/>
    </source>
</evidence>
<evidence type="ECO:0000256" key="1">
    <source>
        <dbReference type="ARBA" id="ARBA00001120"/>
    </source>
</evidence>
<evidence type="ECO:0000256" key="7">
    <source>
        <dbReference type="ARBA" id="ARBA00022840"/>
    </source>
</evidence>
<feature type="domain" description="HPr(Ser) kinase/phosphorylase N-terminal" evidence="11">
    <location>
        <begin position="9"/>
        <end position="132"/>
    </location>
</feature>
<feature type="region of interest" description="Important for the catalytic mechanism of both phosphorylation and dephosphorylation" evidence="10">
    <location>
        <begin position="212"/>
        <end position="221"/>
    </location>
</feature>
<dbReference type="GO" id="GO:0000287">
    <property type="term" value="F:magnesium ion binding"/>
    <property type="evidence" value="ECO:0007669"/>
    <property type="project" value="UniProtKB-UniRule"/>
</dbReference>
<evidence type="ECO:0000256" key="2">
    <source>
        <dbReference type="ARBA" id="ARBA00006883"/>
    </source>
</evidence>
<protein>
    <recommendedName>
        <fullName evidence="10">HPr kinase/phosphorylase</fullName>
        <shortName evidence="10">HPrK/P</shortName>
        <ecNumber evidence="10">2.7.11.-</ecNumber>
        <ecNumber evidence="10">2.7.4.-</ecNumber>
    </recommendedName>
    <alternativeName>
        <fullName evidence="10">HPr(Ser) kinase/phosphorylase</fullName>
    </alternativeName>
</protein>
<dbReference type="InterPro" id="IPR011126">
    <property type="entry name" value="Hpr_kin/Pase_Hpr_N"/>
</dbReference>
<evidence type="ECO:0000256" key="4">
    <source>
        <dbReference type="ARBA" id="ARBA00022679"/>
    </source>
</evidence>
<keyword evidence="10" id="KW-0460">Magnesium</keyword>
<name>A0A7C3UY42_UNCW3</name>
<keyword evidence="8 10" id="KW-0511">Multifunctional enzyme</keyword>
<dbReference type="EC" id="2.7.11.-" evidence="10"/>
<evidence type="ECO:0000256" key="5">
    <source>
        <dbReference type="ARBA" id="ARBA00022741"/>
    </source>
</evidence>
<dbReference type="InterPro" id="IPR003755">
    <property type="entry name" value="HPr(Ser)_kin/Pase"/>
</dbReference>
<comment type="similarity">
    <text evidence="2 10">Belongs to the HPrK/P family.</text>
</comment>
<dbReference type="GO" id="GO:0004712">
    <property type="term" value="F:protein serine/threonine/tyrosine kinase activity"/>
    <property type="evidence" value="ECO:0007669"/>
    <property type="project" value="UniProtKB-UniRule"/>
</dbReference>
<accession>A0A7C3UY42</accession>
<feature type="active site" evidence="10">
    <location>
        <position position="254"/>
    </location>
</feature>
<keyword evidence="6 10" id="KW-0418">Kinase</keyword>
<dbReference type="Gene3D" id="3.40.1390.20">
    <property type="entry name" value="HprK N-terminal domain-like"/>
    <property type="match status" value="1"/>
</dbReference>
<evidence type="ECO:0000256" key="6">
    <source>
        <dbReference type="ARBA" id="ARBA00022777"/>
    </source>
</evidence>
<evidence type="ECO:0000256" key="10">
    <source>
        <dbReference type="HAMAP-Rule" id="MF_01249"/>
    </source>
</evidence>
<comment type="catalytic activity">
    <reaction evidence="9 10">
        <text>[HPr protein]-O-phospho-L-serine + phosphate + H(+) = [HPr protein]-L-serine + diphosphate</text>
        <dbReference type="Rhea" id="RHEA:46604"/>
        <dbReference type="Rhea" id="RHEA-COMP:11602"/>
        <dbReference type="Rhea" id="RHEA-COMP:11603"/>
        <dbReference type="ChEBI" id="CHEBI:15378"/>
        <dbReference type="ChEBI" id="CHEBI:29999"/>
        <dbReference type="ChEBI" id="CHEBI:33019"/>
        <dbReference type="ChEBI" id="CHEBI:43474"/>
        <dbReference type="ChEBI" id="CHEBI:83421"/>
    </reaction>
</comment>
<dbReference type="InterPro" id="IPR027417">
    <property type="entry name" value="P-loop_NTPase"/>
</dbReference>
<comment type="caution">
    <text evidence="13">The sequence shown here is derived from an EMBL/GenBank/DDBJ whole genome shotgun (WGS) entry which is preliminary data.</text>
</comment>
<keyword evidence="10" id="KW-0479">Metal-binding</keyword>
<keyword evidence="7 10" id="KW-0067">ATP-binding</keyword>
<dbReference type="SUPFAM" id="SSF53795">
    <property type="entry name" value="PEP carboxykinase-like"/>
    <property type="match status" value="1"/>
</dbReference>
<dbReference type="NCBIfam" id="TIGR00679">
    <property type="entry name" value="hpr-ser"/>
    <property type="match status" value="1"/>
</dbReference>
<dbReference type="Pfam" id="PF07475">
    <property type="entry name" value="Hpr_kinase_C"/>
    <property type="match status" value="1"/>
</dbReference>
<dbReference type="CDD" id="cd01918">
    <property type="entry name" value="HprK_C"/>
    <property type="match status" value="1"/>
</dbReference>
<dbReference type="PANTHER" id="PTHR30305">
    <property type="entry name" value="PROTEIN YJDM-RELATED"/>
    <property type="match status" value="1"/>
</dbReference>
<dbReference type="Gene3D" id="3.40.50.300">
    <property type="entry name" value="P-loop containing nucleotide triphosphate hydrolases"/>
    <property type="match status" value="1"/>
</dbReference>
<proteinExistence type="inferred from homology"/>
<comment type="caution">
    <text evidence="10">Lacks conserved residue(s) required for the propagation of feature annotation.</text>
</comment>
<evidence type="ECO:0000256" key="9">
    <source>
        <dbReference type="ARBA" id="ARBA00047657"/>
    </source>
</evidence>
<dbReference type="InterPro" id="IPR011104">
    <property type="entry name" value="Hpr_kin/Pase_C"/>
</dbReference>
<dbReference type="AlphaFoldDB" id="A0A7C3UY42"/>
<feature type="binding site" evidence="10">
    <location>
        <position position="169"/>
    </location>
    <ligand>
        <name>Mg(2+)</name>
        <dbReference type="ChEBI" id="CHEBI:18420"/>
    </ligand>
</feature>
<reference evidence="13" key="1">
    <citation type="journal article" date="2020" name="mSystems">
        <title>Genome- and Community-Level Interaction Insights into Carbon Utilization and Element Cycling Functions of Hydrothermarchaeota in Hydrothermal Sediment.</title>
        <authorList>
            <person name="Zhou Z."/>
            <person name="Liu Y."/>
            <person name="Xu W."/>
            <person name="Pan J."/>
            <person name="Luo Z.H."/>
            <person name="Li M."/>
        </authorList>
    </citation>
    <scope>NUCLEOTIDE SEQUENCE [LARGE SCALE GENOMIC DNA]</scope>
    <source>
        <strain evidence="13">SpSt-906</strain>
    </source>
</reference>
<dbReference type="InterPro" id="IPR028979">
    <property type="entry name" value="Ser_kin/Pase_Hpr-like_N_sf"/>
</dbReference>
<evidence type="ECO:0000313" key="13">
    <source>
        <dbReference type="EMBL" id="HGE98587.1"/>
    </source>
</evidence>
<dbReference type="HAMAP" id="MF_01249">
    <property type="entry name" value="HPr_kinase"/>
    <property type="match status" value="1"/>
</dbReference>
<comment type="cofactor">
    <cofactor evidence="10">
        <name>Mg(2+)</name>
        <dbReference type="ChEBI" id="CHEBI:18420"/>
    </cofactor>
</comment>
<dbReference type="GO" id="GO:0005524">
    <property type="term" value="F:ATP binding"/>
    <property type="evidence" value="ECO:0007669"/>
    <property type="project" value="UniProtKB-UniRule"/>
</dbReference>
<dbReference type="SUPFAM" id="SSF75138">
    <property type="entry name" value="HprK N-terminal domain-like"/>
    <property type="match status" value="1"/>
</dbReference>
<sequence>MVENKADFITVQQFFEDNEDILKLTLAGGFNGLKNIIKNSYVNNPTLLFFGYKEEFPEGSVQILTKREISFLKTLGEEERKNAIFNLFSIPYPCIVITDNEKPPDEIKKYCNEKEIPLIITEIDMIESKKIIDAYLYDKLAKYIVINGTLVDVYGIGLLFTGESGIGKSETALDLISRGHRLIADDVVKLKRRGNIIIGEGIEPSEMAKYHMEIRGVGIVNIPLLFGIKSIRMHKRVEVIVDLVLFKEKDDWTRTGLEEKNINILGIELPYVQIPIIPGKNIGTISELVALNHISRIMGYDAPKFFNEELLKILKKQGRKIAMLEEDEE</sequence>
<comment type="function">
    <text evidence="10">Catalyzes the ATP- as well as the pyrophosphate-dependent phosphorylation of a specific serine residue in HPr, a phosphocarrier protein of the phosphoenolpyruvate-dependent sugar phosphotransferase system (PTS). HprK/P also catalyzes the pyrophosphate-producing, inorganic phosphate-dependent dephosphorylation (phosphorolysis) of seryl-phosphorylated HPr (P-Ser-HPr).</text>
</comment>
<feature type="binding site" evidence="10">
    <location>
        <position position="213"/>
    </location>
    <ligand>
        <name>Mg(2+)</name>
        <dbReference type="ChEBI" id="CHEBI:18420"/>
    </ligand>
</feature>
<comment type="catalytic activity">
    <reaction evidence="1 10">
        <text>[HPr protein]-L-serine + ATP = [HPr protein]-O-phospho-L-serine + ADP + H(+)</text>
        <dbReference type="Rhea" id="RHEA:46600"/>
        <dbReference type="Rhea" id="RHEA-COMP:11602"/>
        <dbReference type="Rhea" id="RHEA-COMP:11603"/>
        <dbReference type="ChEBI" id="CHEBI:15378"/>
        <dbReference type="ChEBI" id="CHEBI:29999"/>
        <dbReference type="ChEBI" id="CHEBI:30616"/>
        <dbReference type="ChEBI" id="CHEBI:83421"/>
        <dbReference type="ChEBI" id="CHEBI:456216"/>
    </reaction>
</comment>
<dbReference type="GO" id="GO:0006109">
    <property type="term" value="P:regulation of carbohydrate metabolic process"/>
    <property type="evidence" value="ECO:0007669"/>
    <property type="project" value="UniProtKB-UniRule"/>
</dbReference>
<feature type="active site" description="Proton acceptor; for phosphorylation activity. Proton donor; for dephosphorylation activity" evidence="10">
    <location>
        <position position="186"/>
    </location>
</feature>
<gene>
    <name evidence="10 13" type="primary">hprK</name>
    <name evidence="13" type="ORF">ENX07_00730</name>
</gene>
<comment type="subunit">
    <text evidence="10">Homohexamer.</text>
</comment>
<organism evidence="13">
    <name type="scientific">candidate division WOR-3 bacterium</name>
    <dbReference type="NCBI Taxonomy" id="2052148"/>
    <lineage>
        <taxon>Bacteria</taxon>
        <taxon>Bacteria division WOR-3</taxon>
    </lineage>
</organism>
<comment type="miscellaneous">
    <text evidence="10">Both phosphorylation and phosphorolysis are carried out by the same active site and suggest a common mechanism for both reactions.</text>
</comment>
<evidence type="ECO:0000256" key="3">
    <source>
        <dbReference type="ARBA" id="ARBA00022527"/>
    </source>
</evidence>
<dbReference type="EMBL" id="DTMQ01000009">
    <property type="protein sequence ID" value="HGE98587.1"/>
    <property type="molecule type" value="Genomic_DNA"/>
</dbReference>
<keyword evidence="4 10" id="KW-0808">Transferase</keyword>
<feature type="active site" evidence="10">
    <location>
        <position position="168"/>
    </location>
</feature>
<feature type="domain" description="HPr kinase/phosphorylase C-terminal" evidence="12">
    <location>
        <begin position="139"/>
        <end position="309"/>
    </location>
</feature>
<dbReference type="EC" id="2.7.4.-" evidence="10"/>
<dbReference type="GO" id="GO:0004674">
    <property type="term" value="F:protein serine/threonine kinase activity"/>
    <property type="evidence" value="ECO:0007669"/>
    <property type="project" value="UniProtKB-KW"/>
</dbReference>